<comment type="caution">
    <text evidence="1">Lacks conserved residue(s) required for the propagation of feature annotation.</text>
</comment>
<dbReference type="InterPro" id="IPR001789">
    <property type="entry name" value="Sig_transdc_resp-reg_receiver"/>
</dbReference>
<evidence type="ECO:0000313" key="4">
    <source>
        <dbReference type="Proteomes" id="UP000287910"/>
    </source>
</evidence>
<dbReference type="Gene3D" id="3.40.50.2300">
    <property type="match status" value="1"/>
</dbReference>
<dbReference type="PANTHER" id="PTHR43228:SF1">
    <property type="entry name" value="TWO-COMPONENT RESPONSE REGULATOR ARR22"/>
    <property type="match status" value="1"/>
</dbReference>
<gene>
    <name evidence="3" type="ORF">EK386_03355</name>
</gene>
<accession>A0A3S0R829</accession>
<dbReference type="InterPro" id="IPR052048">
    <property type="entry name" value="ST_Response_Regulator"/>
</dbReference>
<organism evidence="3 4">
    <name type="scientific">Lysinibacillus antri</name>
    <dbReference type="NCBI Taxonomy" id="2498145"/>
    <lineage>
        <taxon>Bacteria</taxon>
        <taxon>Bacillati</taxon>
        <taxon>Bacillota</taxon>
        <taxon>Bacilli</taxon>
        <taxon>Bacillales</taxon>
        <taxon>Bacillaceae</taxon>
        <taxon>Lysinibacillus</taxon>
    </lineage>
</organism>
<dbReference type="RefSeq" id="WP_126657613.1">
    <property type="nucleotide sequence ID" value="NZ_RYYR01000003.1"/>
</dbReference>
<dbReference type="GO" id="GO:0000160">
    <property type="term" value="P:phosphorelay signal transduction system"/>
    <property type="evidence" value="ECO:0007669"/>
    <property type="project" value="InterPro"/>
</dbReference>
<dbReference type="SUPFAM" id="SSF52172">
    <property type="entry name" value="CheY-like"/>
    <property type="match status" value="1"/>
</dbReference>
<comment type="caution">
    <text evidence="3">The sequence shown here is derived from an EMBL/GenBank/DDBJ whole genome shotgun (WGS) entry which is preliminary data.</text>
</comment>
<dbReference type="InterPro" id="IPR011006">
    <property type="entry name" value="CheY-like_superfamily"/>
</dbReference>
<dbReference type="Proteomes" id="UP000287910">
    <property type="component" value="Unassembled WGS sequence"/>
</dbReference>
<dbReference type="SMART" id="SM00448">
    <property type="entry name" value="REC"/>
    <property type="match status" value="1"/>
</dbReference>
<reference evidence="3 4" key="1">
    <citation type="submission" date="2018-12" db="EMBL/GenBank/DDBJ databases">
        <title>Lysinibacillus antri sp. nov., isolated from a cave soil.</title>
        <authorList>
            <person name="Narsing Rao M.P."/>
            <person name="Zhang H."/>
            <person name="Dong Z.-Y."/>
            <person name="Niu X.-K."/>
            <person name="Zhang K."/>
            <person name="Fang B.-Z."/>
            <person name="Kang Y.-Q."/>
            <person name="Xiao M."/>
            <person name="Li W.-J."/>
        </authorList>
    </citation>
    <scope>NUCLEOTIDE SEQUENCE [LARGE SCALE GENOMIC DNA]</scope>
    <source>
        <strain evidence="3 4">SYSU K30002</strain>
    </source>
</reference>
<dbReference type="Pfam" id="PF00072">
    <property type="entry name" value="Response_reg"/>
    <property type="match status" value="1"/>
</dbReference>
<evidence type="ECO:0000313" key="3">
    <source>
        <dbReference type="EMBL" id="RUL55866.1"/>
    </source>
</evidence>
<name>A0A3S0R829_9BACI</name>
<feature type="domain" description="Response regulatory" evidence="2">
    <location>
        <begin position="170"/>
        <end position="293"/>
    </location>
</feature>
<keyword evidence="4" id="KW-1185">Reference proteome</keyword>
<evidence type="ECO:0000259" key="2">
    <source>
        <dbReference type="PROSITE" id="PS50110"/>
    </source>
</evidence>
<dbReference type="PANTHER" id="PTHR43228">
    <property type="entry name" value="TWO-COMPONENT RESPONSE REGULATOR"/>
    <property type="match status" value="1"/>
</dbReference>
<dbReference type="AlphaFoldDB" id="A0A3S0R829"/>
<protein>
    <submittedName>
        <fullName evidence="3">Response regulator</fullName>
    </submittedName>
</protein>
<evidence type="ECO:0000256" key="1">
    <source>
        <dbReference type="PROSITE-ProRule" id="PRU00169"/>
    </source>
</evidence>
<dbReference type="EMBL" id="RYYR01000003">
    <property type="protein sequence ID" value="RUL55866.1"/>
    <property type="molecule type" value="Genomic_DNA"/>
</dbReference>
<dbReference type="PROSITE" id="PS50110">
    <property type="entry name" value="RESPONSE_REGULATORY"/>
    <property type="match status" value="1"/>
</dbReference>
<sequence length="298" mass="35059">MTNISYKDQLLGVDEVAPFFHLLKENIARSRLAMTVVFLKNFPVSDSENNDLYLEIEQHAQHYFISKIRETDLLFKLNEPNQWGIILMQSGERDATAFLDRIFHEKNGNDPSFVTNYQYAFCAMVAEIKTNQVNFYELLDDTNEVFHEKLSPWEVKINTKYNIPQRQNLKVSIIENNEIFRGILKSTIQKIQTKHFTLDIQDFVDGYDFIESGWHLSSHPHIVIMNDILPRKNGLEVLDTLRSLPNQKKFIIYMMTRRNSQTDIISAYESGVDEYLIKPFDLRLFKAQLLRTLERLQQ</sequence>
<proteinExistence type="predicted"/>